<evidence type="ECO:0000313" key="3">
    <source>
        <dbReference type="Proteomes" id="UP000017429"/>
    </source>
</evidence>
<dbReference type="eggNOG" id="COG0661">
    <property type="taxonomic scope" value="Bacteria"/>
</dbReference>
<reference evidence="2" key="1">
    <citation type="journal article" date="2014" name="Genome Announc.">
        <title>Draft genome sequences of the altered schaedler flora, a defined bacterial community from gnotobiotic mice.</title>
        <authorList>
            <person name="Wannemuehler M.J."/>
            <person name="Overstreet A.M."/>
            <person name="Ward D.V."/>
            <person name="Phillips G.J."/>
        </authorList>
    </citation>
    <scope>NUCLEOTIDE SEQUENCE</scope>
    <source>
        <strain evidence="2">ASF457</strain>
    </source>
</reference>
<keyword evidence="3" id="KW-1185">Reference proteome</keyword>
<keyword evidence="2" id="KW-0808">Transferase</keyword>
<dbReference type="AlphaFoldDB" id="V2PX85"/>
<dbReference type="KEGG" id="msch:N508_001997"/>
<comment type="similarity">
    <text evidence="1">Belongs to the protein kinase superfamily. ADCK protein kinase family.</text>
</comment>
<dbReference type="SUPFAM" id="SSF56112">
    <property type="entry name" value="Protein kinase-like (PK-like)"/>
    <property type="match status" value="1"/>
</dbReference>
<evidence type="ECO:0000313" key="2">
    <source>
        <dbReference type="EMBL" id="USF24903.1"/>
    </source>
</evidence>
<dbReference type="Proteomes" id="UP000017429">
    <property type="component" value="Chromosome"/>
</dbReference>
<organism evidence="2 3">
    <name type="scientific">Mucispirillum schaedleri ASF457</name>
    <dbReference type="NCBI Taxonomy" id="1379858"/>
    <lineage>
        <taxon>Bacteria</taxon>
        <taxon>Pseudomonadati</taxon>
        <taxon>Deferribacterota</taxon>
        <taxon>Deferribacteres</taxon>
        <taxon>Deferribacterales</taxon>
        <taxon>Mucispirillaceae</taxon>
        <taxon>Mucispirillum</taxon>
    </lineage>
</organism>
<dbReference type="PANTHER" id="PTHR10566">
    <property type="entry name" value="CHAPERONE-ACTIVITY OF BC1 COMPLEX CABC1 -RELATED"/>
    <property type="match status" value="1"/>
</dbReference>
<dbReference type="EC" id="2.7.-.-" evidence="2"/>
<reference evidence="2" key="2">
    <citation type="submission" date="2022-05" db="EMBL/GenBank/DDBJ databases">
        <authorList>
            <person name="Proctor A.L."/>
            <person name="Phillips G.J."/>
            <person name="Wannemuehler M.J."/>
        </authorList>
    </citation>
    <scope>NUCLEOTIDE SEQUENCE</scope>
    <source>
        <strain evidence="2">ASF457</strain>
    </source>
</reference>
<dbReference type="InterPro" id="IPR050154">
    <property type="entry name" value="UbiB_kinase"/>
</dbReference>
<dbReference type="Pfam" id="PF03109">
    <property type="entry name" value="ABC1"/>
    <property type="match status" value="1"/>
</dbReference>
<dbReference type="PANTHER" id="PTHR10566:SF113">
    <property type="entry name" value="PROTEIN ACTIVITY OF BC1 COMPLEX KINASE 7, CHLOROPLASTIC"/>
    <property type="match status" value="1"/>
</dbReference>
<dbReference type="InterPro" id="IPR004147">
    <property type="entry name" value="ABC1_dom"/>
</dbReference>
<reference evidence="2" key="3">
    <citation type="submission" date="2022-06" db="EMBL/GenBank/DDBJ databases">
        <title>Resources to Facilitate Use of the Altered Schaedler Flora (ASF) Mouse Model to Study Microbiome Function.</title>
        <authorList>
            <person name="Proctor A."/>
            <person name="Parvinroo S."/>
            <person name="Richie T."/>
            <person name="Jia X."/>
            <person name="Lee S.T.M."/>
            <person name="Karp P.D."/>
            <person name="Paley S."/>
            <person name="Kostic A.D."/>
            <person name="Pierre J.F."/>
            <person name="Wannemuehler M.J."/>
            <person name="Phillips G.J."/>
        </authorList>
    </citation>
    <scope>NUCLEOTIDE SEQUENCE</scope>
    <source>
        <strain evidence="2">ASF457</strain>
    </source>
</reference>
<sequence>MKSKYNERTRLREILSIIRKHNIITGITPEKLRSILEDLGPTYIKMGQIMSMQTDALPQAFLKELEKLRTDVPPMSDEDLCFIIQETYNKDISELFDDFSYKSLGSASIAQVHSAKLKKSGTQVVLKIQRRDIYKRMEQDIKLMRRVANMVQKVKKDTIIDFETIIDELWKTAQEEMNFLKEAENAVTFYNNHKNVIYATCPEVYTELSSEKILVMEYVDGFFIDNEEMMKAGGYDKKEIAAKLAEDYISQVIDYGFFHADPHPGNIKIRDGQIIWIDLGMMGKLSPRDKGLIADLIASVAKHDTGRIKDIALTLGNPVKDVDHVRLYSDIDLFLSKYSTMDLGNMSLAGIVSELLEILHTHHIQVPSTISMLARGIMTLEGVLAFLNPDINVIDITAAHIKNSKNPASEFTKKVRKAVMELSGSLEKLALIPGFTIDILQMIAKGQVKINSELQISENAQSFIERMIQRIILALITAAIIIGSSLIAIADIQPVIFNLPLFTTIGYIAAGLLTISLFKGKYK</sequence>
<dbReference type="RefSeq" id="WP_023276543.1">
    <property type="nucleotide sequence ID" value="NZ_CP097562.1"/>
</dbReference>
<dbReference type="InterPro" id="IPR011009">
    <property type="entry name" value="Kinase-like_dom_sf"/>
</dbReference>
<dbReference type="GO" id="GO:0016301">
    <property type="term" value="F:kinase activity"/>
    <property type="evidence" value="ECO:0007669"/>
    <property type="project" value="UniProtKB-KW"/>
</dbReference>
<protein>
    <submittedName>
        <fullName evidence="2">Protein kinase UbiB</fullName>
        <ecNumber evidence="2">2.7.-.-</ecNumber>
    </submittedName>
</protein>
<proteinExistence type="inferred from homology"/>
<dbReference type="EMBL" id="CP097562">
    <property type="protein sequence ID" value="USF24903.1"/>
    <property type="molecule type" value="Genomic_DNA"/>
</dbReference>
<name>V2PX85_9BACT</name>
<gene>
    <name evidence="2" type="primary">ubiB</name>
    <name evidence="2" type="ORF">N508_001997</name>
</gene>
<dbReference type="CDD" id="cd05121">
    <property type="entry name" value="ABC1_ADCK3-like"/>
    <property type="match status" value="1"/>
</dbReference>
<dbReference type="OrthoDB" id="9795390at2"/>
<keyword evidence="2" id="KW-0418">Kinase</keyword>
<accession>V2PX85</accession>
<evidence type="ECO:0000256" key="1">
    <source>
        <dbReference type="ARBA" id="ARBA00009670"/>
    </source>
</evidence>